<feature type="chain" id="PRO_5003832680" description="DUF5666 domain-containing protein" evidence="1">
    <location>
        <begin position="34"/>
        <end position="136"/>
    </location>
</feature>
<dbReference type="AlphaFoldDB" id="K0ESI2"/>
<keyword evidence="3" id="KW-1185">Reference proteome</keyword>
<evidence type="ECO:0000256" key="1">
    <source>
        <dbReference type="SAM" id="SignalP"/>
    </source>
</evidence>
<name>K0ESI2_NOCB7</name>
<accession>K0ESI2</accession>
<reference evidence="2 3" key="1">
    <citation type="journal article" date="2012" name="J. Bacteriol.">
        <title>Complete genome sequence of Nocardia brasiliensis HUJEG-1.</title>
        <authorList>
            <person name="Vera-Cabrera L."/>
            <person name="Ortiz-Lopez R."/>
            <person name="Elizondo-Gonzalez R."/>
            <person name="Perez-Maya A.A."/>
            <person name="Ocampo-Candiani J."/>
        </authorList>
    </citation>
    <scope>NUCLEOTIDE SEQUENCE [LARGE SCALE GENOMIC DNA]</scope>
    <source>
        <strain evidence="3">ATCC 700358</strain>
    </source>
</reference>
<protein>
    <recommendedName>
        <fullName evidence="4">DUF5666 domain-containing protein</fullName>
    </recommendedName>
</protein>
<gene>
    <name evidence="2" type="ORF">O3I_003440</name>
</gene>
<organism evidence="2 3">
    <name type="scientific">Nocardia brasiliensis (strain ATCC 700358 / HUJEG-1)</name>
    <dbReference type="NCBI Taxonomy" id="1133849"/>
    <lineage>
        <taxon>Bacteria</taxon>
        <taxon>Bacillati</taxon>
        <taxon>Actinomycetota</taxon>
        <taxon>Actinomycetes</taxon>
        <taxon>Mycobacteriales</taxon>
        <taxon>Nocardiaceae</taxon>
        <taxon>Nocardia</taxon>
    </lineage>
</organism>
<proteinExistence type="predicted"/>
<evidence type="ECO:0000313" key="2">
    <source>
        <dbReference type="EMBL" id="AFT98650.1"/>
    </source>
</evidence>
<evidence type="ECO:0000313" key="3">
    <source>
        <dbReference type="Proteomes" id="UP000006304"/>
    </source>
</evidence>
<dbReference type="Proteomes" id="UP000006304">
    <property type="component" value="Chromosome"/>
</dbReference>
<sequence length="136" mass="13441">MVTIRNYRRAAFVVSVVGAVGVGLAVTAAPAFAENSIEITGVGPANVGADYRCEASAGVVGIKVMVGDPQAEGPSATGTETGVVCDGSPQSAVVIVAGVDGSPEPIQRGQTVQVRMALVDATDTVISGTAKVVSLG</sequence>
<dbReference type="RefSeq" id="WP_014981511.1">
    <property type="nucleotide sequence ID" value="NC_018681.1"/>
</dbReference>
<dbReference type="HOGENOM" id="CLU_1873263_0_0_11"/>
<feature type="signal peptide" evidence="1">
    <location>
        <begin position="1"/>
        <end position="33"/>
    </location>
</feature>
<dbReference type="EMBL" id="CP003876">
    <property type="protein sequence ID" value="AFT98650.1"/>
    <property type="molecule type" value="Genomic_DNA"/>
</dbReference>
<dbReference type="KEGG" id="nbr:O3I_003440"/>
<evidence type="ECO:0008006" key="4">
    <source>
        <dbReference type="Google" id="ProtNLM"/>
    </source>
</evidence>
<keyword evidence="1" id="KW-0732">Signal</keyword>
<dbReference type="eggNOG" id="ENOG5031EUS">
    <property type="taxonomic scope" value="Bacteria"/>
</dbReference>